<proteinExistence type="predicted"/>
<reference evidence="2" key="1">
    <citation type="journal article" date="2019" name="Int. J. Syst. Evol. Microbiol.">
        <title>The Global Catalogue of Microorganisms (GCM) 10K type strain sequencing project: providing services to taxonomists for standard genome sequencing and annotation.</title>
        <authorList>
            <consortium name="The Broad Institute Genomics Platform"/>
            <consortium name="The Broad Institute Genome Sequencing Center for Infectious Disease"/>
            <person name="Wu L."/>
            <person name="Ma J."/>
        </authorList>
    </citation>
    <scope>NUCLEOTIDE SEQUENCE [LARGE SCALE GENOMIC DNA]</scope>
    <source>
        <strain evidence="2">JCM 4816</strain>
    </source>
</reference>
<name>A0ABP6U3S0_9ACTN</name>
<dbReference type="Proteomes" id="UP001501455">
    <property type="component" value="Unassembled WGS sequence"/>
</dbReference>
<dbReference type="EMBL" id="BAAAXF010000066">
    <property type="protein sequence ID" value="GAA3502311.1"/>
    <property type="molecule type" value="Genomic_DNA"/>
</dbReference>
<evidence type="ECO:0000313" key="1">
    <source>
        <dbReference type="EMBL" id="GAA3502311.1"/>
    </source>
</evidence>
<organism evidence="1 2">
    <name type="scientific">Streptomyces prasinosporus</name>
    <dbReference type="NCBI Taxonomy" id="68256"/>
    <lineage>
        <taxon>Bacteria</taxon>
        <taxon>Bacillati</taxon>
        <taxon>Actinomycetota</taxon>
        <taxon>Actinomycetes</taxon>
        <taxon>Kitasatosporales</taxon>
        <taxon>Streptomycetaceae</taxon>
        <taxon>Streptomyces</taxon>
        <taxon>Streptomyces albogriseolus group</taxon>
    </lineage>
</organism>
<sequence length="53" mass="6000">MEVTDLVCAIIRSGADPLTHELYPAFRILFQREHGRTPSLADLYDSARCPCCF</sequence>
<protein>
    <submittedName>
        <fullName evidence="1">Uncharacterized protein</fullName>
    </submittedName>
</protein>
<evidence type="ECO:0000313" key="2">
    <source>
        <dbReference type="Proteomes" id="UP001501455"/>
    </source>
</evidence>
<keyword evidence="2" id="KW-1185">Reference proteome</keyword>
<gene>
    <name evidence="1" type="ORF">GCM10019016_094190</name>
</gene>
<comment type="caution">
    <text evidence="1">The sequence shown here is derived from an EMBL/GenBank/DDBJ whole genome shotgun (WGS) entry which is preliminary data.</text>
</comment>
<accession>A0ABP6U3S0</accession>